<organism evidence="6 7">
    <name type="scientific">Anaerolinea thermolimosa</name>
    <dbReference type="NCBI Taxonomy" id="229919"/>
    <lineage>
        <taxon>Bacteria</taxon>
        <taxon>Bacillati</taxon>
        <taxon>Chloroflexota</taxon>
        <taxon>Anaerolineae</taxon>
        <taxon>Anaerolineales</taxon>
        <taxon>Anaerolineaceae</taxon>
        <taxon>Anaerolinea</taxon>
    </lineage>
</organism>
<dbReference type="GO" id="GO:0046306">
    <property type="term" value="P:alkanesulfonate catabolic process"/>
    <property type="evidence" value="ECO:0007669"/>
    <property type="project" value="TreeGrafter"/>
</dbReference>
<dbReference type="Proteomes" id="UP000264141">
    <property type="component" value="Unassembled WGS sequence"/>
</dbReference>
<dbReference type="EMBL" id="DPBP01000009">
    <property type="protein sequence ID" value="HCE16671.1"/>
    <property type="molecule type" value="Genomic_DNA"/>
</dbReference>
<dbReference type="PANTHER" id="PTHR42847:SF4">
    <property type="entry name" value="ALKANESULFONATE MONOOXYGENASE-RELATED"/>
    <property type="match status" value="1"/>
</dbReference>
<dbReference type="OrthoDB" id="151009at2"/>
<evidence type="ECO:0000313" key="6">
    <source>
        <dbReference type="EMBL" id="HCE16671.1"/>
    </source>
</evidence>
<evidence type="ECO:0000256" key="1">
    <source>
        <dbReference type="ARBA" id="ARBA00022630"/>
    </source>
</evidence>
<dbReference type="SUPFAM" id="SSF51679">
    <property type="entry name" value="Bacterial luciferase-like"/>
    <property type="match status" value="1"/>
</dbReference>
<proteinExistence type="predicted"/>
<dbReference type="InterPro" id="IPR011251">
    <property type="entry name" value="Luciferase-like_dom"/>
</dbReference>
<evidence type="ECO:0000313" key="7">
    <source>
        <dbReference type="Proteomes" id="UP000264141"/>
    </source>
</evidence>
<evidence type="ECO:0000259" key="5">
    <source>
        <dbReference type="Pfam" id="PF00296"/>
    </source>
</evidence>
<dbReference type="GO" id="GO:0008726">
    <property type="term" value="F:alkanesulfonate monooxygenase activity"/>
    <property type="evidence" value="ECO:0007669"/>
    <property type="project" value="TreeGrafter"/>
</dbReference>
<dbReference type="STRING" id="229919.GCA_001050195_02441"/>
<evidence type="ECO:0000256" key="2">
    <source>
        <dbReference type="ARBA" id="ARBA00022643"/>
    </source>
</evidence>
<keyword evidence="1" id="KW-0285">Flavoprotein</keyword>
<feature type="domain" description="Luciferase-like" evidence="5">
    <location>
        <begin position="43"/>
        <end position="214"/>
    </location>
</feature>
<evidence type="ECO:0000256" key="3">
    <source>
        <dbReference type="ARBA" id="ARBA00023002"/>
    </source>
</evidence>
<keyword evidence="4" id="KW-0503">Monooxygenase</keyword>
<evidence type="ECO:0000256" key="4">
    <source>
        <dbReference type="ARBA" id="ARBA00023033"/>
    </source>
</evidence>
<comment type="caution">
    <text evidence="6">The sequence shown here is derived from an EMBL/GenBank/DDBJ whole genome shotgun (WGS) entry which is preliminary data.</text>
</comment>
<dbReference type="Gene3D" id="3.20.20.30">
    <property type="entry name" value="Luciferase-like domain"/>
    <property type="match status" value="1"/>
</dbReference>
<sequence>MRGSAEEARGILWQRAGKCAPAGWRVWGAHPRTGSTPKMKYGIVLPYNSARRTAELAREAEQAGWDGIFVGDAIWCEDPLIALTAAAMVTERVALGTMVLAMPLRRPWHLASESLAIDRLSQGRLILGLGAGAVWMGWQGFPDVPTDPRIRGELLDESIDLLTLFYQRKPFDYDGKHFHLRLSLVDEMHYPPRPVQQPRIPLWVVGIWPKMKSMRRVLKCDGLIPMKLDERGEYTEVKPEDLAVMRAWLMEHSPQGKTFDLPVEGKSYGLSPDQREDVIAPWIEAGATWWIESSWGMDEETLLGCILQGPPRS</sequence>
<keyword evidence="2" id="KW-0288">FMN</keyword>
<protein>
    <submittedName>
        <fullName evidence="6">LLM class flavin-dependent oxidoreductase</fullName>
    </submittedName>
</protein>
<reference evidence="6 7" key="1">
    <citation type="journal article" date="2018" name="Nat. Biotechnol.">
        <title>A standardized bacterial taxonomy based on genome phylogeny substantially revises the tree of life.</title>
        <authorList>
            <person name="Parks D.H."/>
            <person name="Chuvochina M."/>
            <person name="Waite D.W."/>
            <person name="Rinke C."/>
            <person name="Skarshewski A."/>
            <person name="Chaumeil P.A."/>
            <person name="Hugenholtz P."/>
        </authorList>
    </citation>
    <scope>NUCLEOTIDE SEQUENCE [LARGE SCALE GENOMIC DNA]</scope>
    <source>
        <strain evidence="6">UBA8781</strain>
    </source>
</reference>
<dbReference type="PANTHER" id="PTHR42847">
    <property type="entry name" value="ALKANESULFONATE MONOOXYGENASE"/>
    <property type="match status" value="1"/>
</dbReference>
<gene>
    <name evidence="6" type="ORF">DEQ80_02310</name>
</gene>
<keyword evidence="3" id="KW-0560">Oxidoreductase</keyword>
<name>A0A3D1JDK7_9CHLR</name>
<dbReference type="Pfam" id="PF00296">
    <property type="entry name" value="Bac_luciferase"/>
    <property type="match status" value="1"/>
</dbReference>
<dbReference type="AlphaFoldDB" id="A0A3D1JDK7"/>
<dbReference type="InterPro" id="IPR050172">
    <property type="entry name" value="SsuD_RutA_monooxygenase"/>
</dbReference>
<dbReference type="InterPro" id="IPR036661">
    <property type="entry name" value="Luciferase-like_sf"/>
</dbReference>
<accession>A0A3D1JDK7</accession>